<dbReference type="HOGENOM" id="CLU_852245_0_0_6"/>
<accession>I3YEK4</accession>
<dbReference type="PANTHER" id="PTHR40074:SF2">
    <property type="entry name" value="O-ACETYLTRANSFERASE WECH"/>
    <property type="match status" value="1"/>
</dbReference>
<dbReference type="Pfam" id="PF01757">
    <property type="entry name" value="Acyl_transf_3"/>
    <property type="match status" value="1"/>
</dbReference>
<dbReference type="GO" id="GO:0005886">
    <property type="term" value="C:plasma membrane"/>
    <property type="evidence" value="ECO:0007669"/>
    <property type="project" value="UniProtKB-SubCell"/>
</dbReference>
<keyword evidence="9" id="KW-0808">Transferase</keyword>
<dbReference type="GO" id="GO:0009246">
    <property type="term" value="P:enterobacterial common antigen biosynthetic process"/>
    <property type="evidence" value="ECO:0007669"/>
    <property type="project" value="TreeGrafter"/>
</dbReference>
<dbReference type="RefSeq" id="WP_014779819.1">
    <property type="nucleotide sequence ID" value="NC_018012.1"/>
</dbReference>
<dbReference type="OrthoDB" id="5423115at2"/>
<comment type="subcellular location">
    <subcellularLocation>
        <location evidence="1">Cell membrane</location>
        <topology evidence="1">Multi-pass membrane protein</topology>
    </subcellularLocation>
</comment>
<dbReference type="PANTHER" id="PTHR40074">
    <property type="entry name" value="O-ACETYLTRANSFERASE WECH"/>
    <property type="match status" value="1"/>
</dbReference>
<sequence length="331" mass="37307">MANPAASAHSRNQGVDFLRAICILYVVGYWHLIPYTTALPGYANWFTEGLKYAALATFVFCSGYLLGRQAITLDPRGLWSFYRRRLLRIYPLYLLALILFGAFGIASQKQVVDGALLVSMFRPPAMPTLWFVTMIMVFYLIAPLLIRFAHRPAVTVLIGGGLLMALIVQHLWIRHLDLRILLYLPVFVLGILYQRHASLGTLAKRHEWILLGLLILLLPLSVTGNEWSLRGTFLLMPLILVSAPALFLLADRIADRLHGPTIEFLAYASFGLYLFHRLIFKAAIAVFYPATGWEQVLYLLMVALPLSLLIGYGLQRVYDGLVSRLSAGRRM</sequence>
<evidence type="ECO:0000313" key="9">
    <source>
        <dbReference type="EMBL" id="AFL75422.1"/>
    </source>
</evidence>
<feature type="transmembrane region" description="Helical" evidence="7">
    <location>
        <begin position="208"/>
        <end position="225"/>
    </location>
</feature>
<dbReference type="STRING" id="765911.Thivi_3559"/>
<keyword evidence="3" id="KW-1003">Cell membrane</keyword>
<proteinExistence type="inferred from homology"/>
<evidence type="ECO:0000256" key="7">
    <source>
        <dbReference type="SAM" id="Phobius"/>
    </source>
</evidence>
<gene>
    <name evidence="9" type="ordered locus">Thivi_3559</name>
</gene>
<dbReference type="KEGG" id="tvi:Thivi_3559"/>
<feature type="transmembrane region" description="Helical" evidence="7">
    <location>
        <begin position="262"/>
        <end position="290"/>
    </location>
</feature>
<evidence type="ECO:0000256" key="4">
    <source>
        <dbReference type="ARBA" id="ARBA00022692"/>
    </source>
</evidence>
<dbReference type="Proteomes" id="UP000006062">
    <property type="component" value="Chromosome"/>
</dbReference>
<feature type="transmembrane region" description="Helical" evidence="7">
    <location>
        <begin position="296"/>
        <end position="314"/>
    </location>
</feature>
<dbReference type="AlphaFoldDB" id="I3YEK4"/>
<dbReference type="GO" id="GO:0016413">
    <property type="term" value="F:O-acetyltransferase activity"/>
    <property type="evidence" value="ECO:0007669"/>
    <property type="project" value="TreeGrafter"/>
</dbReference>
<keyword evidence="6 7" id="KW-0472">Membrane</keyword>
<feature type="transmembrane region" description="Helical" evidence="7">
    <location>
        <begin position="153"/>
        <end position="172"/>
    </location>
</feature>
<evidence type="ECO:0000256" key="1">
    <source>
        <dbReference type="ARBA" id="ARBA00004651"/>
    </source>
</evidence>
<feature type="transmembrane region" description="Helical" evidence="7">
    <location>
        <begin position="49"/>
        <end position="66"/>
    </location>
</feature>
<evidence type="ECO:0000256" key="5">
    <source>
        <dbReference type="ARBA" id="ARBA00022989"/>
    </source>
</evidence>
<evidence type="ECO:0000259" key="8">
    <source>
        <dbReference type="Pfam" id="PF01757"/>
    </source>
</evidence>
<organism evidence="9 10">
    <name type="scientific">Thiocystis violascens (strain ATCC 17096 / DSM 198 / 6111)</name>
    <name type="common">Chromatium violascens</name>
    <dbReference type="NCBI Taxonomy" id="765911"/>
    <lineage>
        <taxon>Bacteria</taxon>
        <taxon>Pseudomonadati</taxon>
        <taxon>Pseudomonadota</taxon>
        <taxon>Gammaproteobacteria</taxon>
        <taxon>Chromatiales</taxon>
        <taxon>Chromatiaceae</taxon>
        <taxon>Thiocystis</taxon>
    </lineage>
</organism>
<evidence type="ECO:0000256" key="6">
    <source>
        <dbReference type="ARBA" id="ARBA00023136"/>
    </source>
</evidence>
<keyword evidence="9" id="KW-0012">Acyltransferase</keyword>
<keyword evidence="4 7" id="KW-0812">Transmembrane</keyword>
<comment type="similarity">
    <text evidence="2">Belongs to the acyltransferase 3 family.</text>
</comment>
<protein>
    <submittedName>
        <fullName evidence="9">Putative acyltransferase</fullName>
    </submittedName>
</protein>
<feature type="transmembrane region" description="Helical" evidence="7">
    <location>
        <begin position="127"/>
        <end position="146"/>
    </location>
</feature>
<feature type="transmembrane region" description="Helical" evidence="7">
    <location>
        <begin position="17"/>
        <end position="37"/>
    </location>
</feature>
<dbReference type="eggNOG" id="COG1835">
    <property type="taxonomic scope" value="Bacteria"/>
</dbReference>
<feature type="domain" description="Acyltransferase 3" evidence="8">
    <location>
        <begin position="13"/>
        <end position="310"/>
    </location>
</feature>
<feature type="transmembrane region" description="Helical" evidence="7">
    <location>
        <begin position="178"/>
        <end position="196"/>
    </location>
</feature>
<evidence type="ECO:0000313" key="10">
    <source>
        <dbReference type="Proteomes" id="UP000006062"/>
    </source>
</evidence>
<dbReference type="InterPro" id="IPR002656">
    <property type="entry name" value="Acyl_transf_3_dom"/>
</dbReference>
<dbReference type="EMBL" id="CP003154">
    <property type="protein sequence ID" value="AFL75422.1"/>
    <property type="molecule type" value="Genomic_DNA"/>
</dbReference>
<feature type="transmembrane region" description="Helical" evidence="7">
    <location>
        <begin position="87"/>
        <end position="107"/>
    </location>
</feature>
<reference evidence="9 10" key="1">
    <citation type="submission" date="2012-06" db="EMBL/GenBank/DDBJ databases">
        <title>Complete sequence of Thiocystis violascens DSM 198.</title>
        <authorList>
            <consortium name="US DOE Joint Genome Institute"/>
            <person name="Lucas S."/>
            <person name="Han J."/>
            <person name="Lapidus A."/>
            <person name="Cheng J.-F."/>
            <person name="Goodwin L."/>
            <person name="Pitluck S."/>
            <person name="Peters L."/>
            <person name="Ovchinnikova G."/>
            <person name="Teshima H."/>
            <person name="Detter J.C."/>
            <person name="Han C."/>
            <person name="Tapia R."/>
            <person name="Land M."/>
            <person name="Hauser L."/>
            <person name="Kyrpides N."/>
            <person name="Ivanova N."/>
            <person name="Pagani I."/>
            <person name="Vogl K."/>
            <person name="Liu Z."/>
            <person name="Frigaard N.-U."/>
            <person name="Bryant D."/>
            <person name="Woyke T."/>
        </authorList>
    </citation>
    <scope>NUCLEOTIDE SEQUENCE [LARGE SCALE GENOMIC DNA]</scope>
    <source>
        <strain evidence="10">ATCC 17096 / DSM 198 / 6111</strain>
    </source>
</reference>
<keyword evidence="10" id="KW-1185">Reference proteome</keyword>
<keyword evidence="5 7" id="KW-1133">Transmembrane helix</keyword>
<feature type="transmembrane region" description="Helical" evidence="7">
    <location>
        <begin position="231"/>
        <end position="250"/>
    </location>
</feature>
<evidence type="ECO:0000256" key="2">
    <source>
        <dbReference type="ARBA" id="ARBA00007400"/>
    </source>
</evidence>
<name>I3YEK4_THIV6</name>
<evidence type="ECO:0000256" key="3">
    <source>
        <dbReference type="ARBA" id="ARBA00022475"/>
    </source>
</evidence>